<evidence type="ECO:0000259" key="3">
    <source>
        <dbReference type="SMART" id="SM01254"/>
    </source>
</evidence>
<reference evidence="4 5" key="1">
    <citation type="submission" date="2024-04" db="EMBL/GenBank/DDBJ databases">
        <title>Symmetric and asymmetric DNA N6-adenine methylation regulates different biological responses in Mucorales.</title>
        <authorList>
            <consortium name="Lawrence Berkeley National Laboratory"/>
            <person name="Lax C."/>
            <person name="Mondo S.J."/>
            <person name="Osorio-Concepcion M."/>
            <person name="Muszewska A."/>
            <person name="Corrochano-Luque M."/>
            <person name="Gutierrez G."/>
            <person name="Riley R."/>
            <person name="Lipzen A."/>
            <person name="Guo J."/>
            <person name="Hundley H."/>
            <person name="Amirebrahimi M."/>
            <person name="Ng V."/>
            <person name="Lorenzo-Gutierrez D."/>
            <person name="Binder U."/>
            <person name="Yang J."/>
            <person name="Song Y."/>
            <person name="Canovas D."/>
            <person name="Navarro E."/>
            <person name="Freitag M."/>
            <person name="Gabaldon T."/>
            <person name="Grigoriev I.V."/>
            <person name="Corrochano L.M."/>
            <person name="Nicolas F.E."/>
            <person name="Garre V."/>
        </authorList>
    </citation>
    <scope>NUCLEOTIDE SEQUENCE [LARGE SCALE GENOMIC DNA]</scope>
    <source>
        <strain evidence="4 5">L51</strain>
    </source>
</reference>
<dbReference type="InterPro" id="IPR040024">
    <property type="entry name" value="PPP1R21"/>
</dbReference>
<feature type="region of interest" description="Disordered" evidence="2">
    <location>
        <begin position="431"/>
        <end position="504"/>
    </location>
</feature>
<feature type="compositionally biased region" description="Basic and acidic residues" evidence="2">
    <location>
        <begin position="487"/>
        <end position="504"/>
    </location>
</feature>
<dbReference type="Pfam" id="PF10205">
    <property type="entry name" value="KLRAQ"/>
    <property type="match status" value="1"/>
</dbReference>
<dbReference type="InterPro" id="IPR019343">
    <property type="entry name" value="PPP1R21_N"/>
</dbReference>
<organism evidence="4 5">
    <name type="scientific">Phycomyces blakesleeanus</name>
    <dbReference type="NCBI Taxonomy" id="4837"/>
    <lineage>
        <taxon>Eukaryota</taxon>
        <taxon>Fungi</taxon>
        <taxon>Fungi incertae sedis</taxon>
        <taxon>Mucoromycota</taxon>
        <taxon>Mucoromycotina</taxon>
        <taxon>Mucoromycetes</taxon>
        <taxon>Mucorales</taxon>
        <taxon>Phycomycetaceae</taxon>
        <taxon>Phycomyces</taxon>
    </lineage>
</organism>
<keyword evidence="1" id="KW-0175">Coiled coil</keyword>
<keyword evidence="5" id="KW-1185">Reference proteome</keyword>
<proteinExistence type="predicted"/>
<dbReference type="EMBL" id="JBCLYO010000028">
    <property type="protein sequence ID" value="KAL0077364.1"/>
    <property type="molecule type" value="Genomic_DNA"/>
</dbReference>
<evidence type="ECO:0000313" key="4">
    <source>
        <dbReference type="EMBL" id="KAL0077364.1"/>
    </source>
</evidence>
<accession>A0ABR3ALF5</accession>
<dbReference type="PANTHER" id="PTHR21448">
    <property type="entry name" value="SMOOTH MUSCLE MYOSIN HEAVY CHAIN-RELATED"/>
    <property type="match status" value="1"/>
</dbReference>
<gene>
    <name evidence="4" type="ORF">J3Q64DRAFT_1769142</name>
</gene>
<dbReference type="Pfam" id="PF21636">
    <property type="entry name" value="PPP1R21_C"/>
    <property type="match status" value="1"/>
</dbReference>
<comment type="caution">
    <text evidence="4">The sequence shown here is derived from an EMBL/GenBank/DDBJ whole genome shotgun (WGS) entry which is preliminary data.</text>
</comment>
<dbReference type="InterPro" id="IPR049372">
    <property type="entry name" value="PPP1R21_C"/>
</dbReference>
<evidence type="ECO:0000256" key="1">
    <source>
        <dbReference type="SAM" id="Coils"/>
    </source>
</evidence>
<feature type="coiled-coil region" evidence="1">
    <location>
        <begin position="586"/>
        <end position="635"/>
    </location>
</feature>
<feature type="region of interest" description="Disordered" evidence="2">
    <location>
        <begin position="516"/>
        <end position="545"/>
    </location>
</feature>
<feature type="coiled-coil region" evidence="1">
    <location>
        <begin position="21"/>
        <end position="220"/>
    </location>
</feature>
<dbReference type="Proteomes" id="UP001448207">
    <property type="component" value="Unassembled WGS sequence"/>
</dbReference>
<feature type="domain" description="Protein phosphatase 1 regulatory subunit 21 N-terminal" evidence="3">
    <location>
        <begin position="29"/>
        <end position="143"/>
    </location>
</feature>
<dbReference type="SMART" id="SM01254">
    <property type="entry name" value="KLRAQ"/>
    <property type="match status" value="1"/>
</dbReference>
<feature type="coiled-coil region" evidence="1">
    <location>
        <begin position="305"/>
        <end position="408"/>
    </location>
</feature>
<dbReference type="PANTHER" id="PTHR21448:SF0">
    <property type="entry name" value="PROTEIN PHOSPHATASE 1 REGULATORY SUBUNIT 21"/>
    <property type="match status" value="1"/>
</dbReference>
<protein>
    <recommendedName>
        <fullName evidence="3">Protein phosphatase 1 regulatory subunit 21 N-terminal domain-containing protein</fullName>
    </recommendedName>
</protein>
<sequence>MSDGLLRRHAHMNSGVIPASVEELAQKHDVLFQKYSQLKARHVVLKNAVIKEKSNNAVLHGNVKEKEKELRKLQEQLDLLAFHNERLTKRIDAFQEGDTKGSHFSLLGGPVKKELEKSTQALDAANQDLAKKIEDNERLHEELSEVNHIYTEHANRLHAQISEYERKIEEMQMETSTLQSERRNQAVALKNDKATLRNELERLQAELQEKNRILGENENHMRQGDVHLVEEINSLRGILLAKAGDVEGRDTDELFENKKLDQIIPACDALRILEEQAKNYIYALREQTTLKGLPHEIAEKLRISSETWSEEVQKLAQALEESETKAKSLSENSTKNSQKIEQQTAEYISKIADLEKTMNELQAKLHDQEQLERVKQLEIKNGELESRIKQQEHELEKTLQELENIRSIPLPVKEDVIPKETKDQEVQVNIELPVPSPVAEEVTQTEEKEKEDEKEEPYVYPQAVIESKESIKSETSSSEDEDVFVYRGKDSLPEPENKARDEKLVVESLPIPVKVQPISQGDDEIDTQKSEETESVNADSEKDYVTPESVAAREATLKNYYEMQIRQLTEKLQMADSKAVRFCKTANILKERLVESEKEAEKESERYKQHAQEKIKKLQNDINILKEEMVTKETGFNSQINMMTEYISQLNQNH</sequence>
<name>A0ABR3ALF5_PHYBL</name>
<evidence type="ECO:0000313" key="5">
    <source>
        <dbReference type="Proteomes" id="UP001448207"/>
    </source>
</evidence>
<evidence type="ECO:0000256" key="2">
    <source>
        <dbReference type="SAM" id="MobiDB-lite"/>
    </source>
</evidence>